<name>A0ABT0MMS3_9GAMM</name>
<dbReference type="Pfam" id="PF16789">
    <property type="entry name" value="YscO-like"/>
    <property type="match status" value="1"/>
</dbReference>
<sequence>MKRYPLHTLIKLREHRTAAARQLLLERQRAVQACRDACLVIEGEIIALQFERGEQRKRLLDPPGAGIPWPSALAQREAHIELLGEQAEAARQRLFKAQEKLREAELALAEARVAFFRAKARQDALEKRRDVWRGEQFALDARREERATDDLLQARHQAPA</sequence>
<accession>A0ABT0MMS3</accession>
<evidence type="ECO:0000313" key="3">
    <source>
        <dbReference type="Proteomes" id="UP001431217"/>
    </source>
</evidence>
<evidence type="ECO:0000256" key="1">
    <source>
        <dbReference type="SAM" id="Coils"/>
    </source>
</evidence>
<dbReference type="InterPro" id="IPR053716">
    <property type="entry name" value="Flag_assembly_chemotaxis_eff"/>
</dbReference>
<dbReference type="InterPro" id="IPR031869">
    <property type="entry name" value="YscO-like"/>
</dbReference>
<keyword evidence="3" id="KW-1185">Reference proteome</keyword>
<keyword evidence="1" id="KW-0175">Coiled coil</keyword>
<gene>
    <name evidence="2" type="ORF">M2650_16240</name>
</gene>
<evidence type="ECO:0000313" key="2">
    <source>
        <dbReference type="EMBL" id="MCL1636171.1"/>
    </source>
</evidence>
<feature type="coiled-coil region" evidence="1">
    <location>
        <begin position="80"/>
        <end position="114"/>
    </location>
</feature>
<protein>
    <recommendedName>
        <fullName evidence="4">Flagellar FliJ protein</fullName>
    </recommendedName>
</protein>
<proteinExistence type="predicted"/>
<comment type="caution">
    <text evidence="2">The sequence shown here is derived from an EMBL/GenBank/DDBJ whole genome shotgun (WGS) entry which is preliminary data.</text>
</comment>
<organism evidence="2 3">
    <name type="scientific">Luteimonas galliterrae</name>
    <dbReference type="NCBI Taxonomy" id="2940486"/>
    <lineage>
        <taxon>Bacteria</taxon>
        <taxon>Pseudomonadati</taxon>
        <taxon>Pseudomonadota</taxon>
        <taxon>Gammaproteobacteria</taxon>
        <taxon>Lysobacterales</taxon>
        <taxon>Lysobacteraceae</taxon>
        <taxon>Luteimonas</taxon>
    </lineage>
</organism>
<evidence type="ECO:0008006" key="4">
    <source>
        <dbReference type="Google" id="ProtNLM"/>
    </source>
</evidence>
<reference evidence="2 3" key="1">
    <citation type="submission" date="2022-05" db="EMBL/GenBank/DDBJ databases">
        <title>Luteimonas sp. SX5, whole genome shotgun sequencing project.</title>
        <authorList>
            <person name="Zhao G."/>
            <person name="Shen L."/>
        </authorList>
    </citation>
    <scope>NUCLEOTIDE SEQUENCE [LARGE SCALE GENOMIC DNA]</scope>
    <source>
        <strain evidence="2 3">SX5</strain>
    </source>
</reference>
<dbReference type="Proteomes" id="UP001431217">
    <property type="component" value="Unassembled WGS sequence"/>
</dbReference>
<dbReference type="EMBL" id="JAMBEP010000006">
    <property type="protein sequence ID" value="MCL1636171.1"/>
    <property type="molecule type" value="Genomic_DNA"/>
</dbReference>
<dbReference type="Gene3D" id="1.10.287.1700">
    <property type="match status" value="1"/>
</dbReference>
<dbReference type="RefSeq" id="WP_249476214.1">
    <property type="nucleotide sequence ID" value="NZ_JAMBEP010000006.1"/>
</dbReference>